<dbReference type="GO" id="GO:0017004">
    <property type="term" value="P:cytochrome complex assembly"/>
    <property type="evidence" value="ECO:0007669"/>
    <property type="project" value="UniProtKB-KW"/>
</dbReference>
<evidence type="ECO:0000259" key="6">
    <source>
        <dbReference type="PROSITE" id="PS51352"/>
    </source>
</evidence>
<keyword evidence="4" id="KW-1015">Disulfide bond</keyword>
<dbReference type="PANTHER" id="PTHR42852:SF6">
    <property type="entry name" value="THIOL:DISULFIDE INTERCHANGE PROTEIN DSBE"/>
    <property type="match status" value="1"/>
</dbReference>
<evidence type="ECO:0000256" key="2">
    <source>
        <dbReference type="ARBA" id="ARBA00022748"/>
    </source>
</evidence>
<dbReference type="RefSeq" id="WP_170254240.1">
    <property type="nucleotide sequence ID" value="NZ_BKAE01000006.1"/>
</dbReference>
<dbReference type="Gene3D" id="3.40.30.10">
    <property type="entry name" value="Glutaredoxin"/>
    <property type="match status" value="1"/>
</dbReference>
<dbReference type="GO" id="GO:0016491">
    <property type="term" value="F:oxidoreductase activity"/>
    <property type="evidence" value="ECO:0007669"/>
    <property type="project" value="InterPro"/>
</dbReference>
<reference evidence="7 8" key="1">
    <citation type="submission" date="2016-10" db="EMBL/GenBank/DDBJ databases">
        <authorList>
            <person name="de Groot N.N."/>
        </authorList>
    </citation>
    <scope>NUCLEOTIDE SEQUENCE [LARGE SCALE GENOMIC DNA]</scope>
    <source>
        <strain evidence="7 8">CGMCC 1.11147</strain>
    </source>
</reference>
<evidence type="ECO:0000256" key="5">
    <source>
        <dbReference type="ARBA" id="ARBA00023284"/>
    </source>
</evidence>
<dbReference type="PROSITE" id="PS00194">
    <property type="entry name" value="THIOREDOXIN_1"/>
    <property type="match status" value="1"/>
</dbReference>
<dbReference type="InterPro" id="IPR017937">
    <property type="entry name" value="Thioredoxin_CS"/>
</dbReference>
<dbReference type="PROSITE" id="PS51257">
    <property type="entry name" value="PROKAR_LIPOPROTEIN"/>
    <property type="match status" value="1"/>
</dbReference>
<feature type="domain" description="Thioredoxin" evidence="6">
    <location>
        <begin position="22"/>
        <end position="164"/>
    </location>
</feature>
<keyword evidence="2" id="KW-0201">Cytochrome c-type biogenesis</keyword>
<gene>
    <name evidence="7" type="ORF">SAMN05192576_2428</name>
</gene>
<evidence type="ECO:0000256" key="1">
    <source>
        <dbReference type="ARBA" id="ARBA00004196"/>
    </source>
</evidence>
<keyword evidence="3" id="KW-0735">Signal-anchor</keyword>
<dbReference type="InterPro" id="IPR013740">
    <property type="entry name" value="Redoxin"/>
</dbReference>
<accession>A0A1H0CHM9</accession>
<sequence length="167" mass="18416">MRRLLGGLCLVLLLTGCTEDERPEVKTLPEVTLVGFDSEDEVDLSTLKGPLVVNLWASWCGPCRRELPILEAFEKEHGDQVAMLGINHLETMRDKAEQLIADSGVTYELLSDDEGEVSDSPPFPDILGLPFLALVDADGVVVHMEFTEIESVAELEELVETHLDVTL</sequence>
<dbReference type="EMBL" id="FNIC01000003">
    <property type="protein sequence ID" value="SDN57397.1"/>
    <property type="molecule type" value="Genomic_DNA"/>
</dbReference>
<evidence type="ECO:0000256" key="4">
    <source>
        <dbReference type="ARBA" id="ARBA00023157"/>
    </source>
</evidence>
<name>A0A1H0CHM9_9ACTN</name>
<dbReference type="PANTHER" id="PTHR42852">
    <property type="entry name" value="THIOL:DISULFIDE INTERCHANGE PROTEIN DSBE"/>
    <property type="match status" value="1"/>
</dbReference>
<dbReference type="SUPFAM" id="SSF52833">
    <property type="entry name" value="Thioredoxin-like"/>
    <property type="match status" value="1"/>
</dbReference>
<dbReference type="STRING" id="1005944.SAMN05192576_2428"/>
<organism evidence="7 8">
    <name type="scientific">Nocardioides szechwanensis</name>
    <dbReference type="NCBI Taxonomy" id="1005944"/>
    <lineage>
        <taxon>Bacteria</taxon>
        <taxon>Bacillati</taxon>
        <taxon>Actinomycetota</taxon>
        <taxon>Actinomycetes</taxon>
        <taxon>Propionibacteriales</taxon>
        <taxon>Nocardioidaceae</taxon>
        <taxon>Nocardioides</taxon>
    </lineage>
</organism>
<protein>
    <submittedName>
        <fullName evidence="7">Cytochrome c biogenesis protein CcmG, thiol:disulfide interchange protein DsbE</fullName>
    </submittedName>
</protein>
<dbReference type="CDD" id="cd02966">
    <property type="entry name" value="TlpA_like_family"/>
    <property type="match status" value="1"/>
</dbReference>
<dbReference type="AlphaFoldDB" id="A0A1H0CHM9"/>
<dbReference type="Proteomes" id="UP000199004">
    <property type="component" value="Unassembled WGS sequence"/>
</dbReference>
<dbReference type="InterPro" id="IPR050553">
    <property type="entry name" value="Thioredoxin_ResA/DsbE_sf"/>
</dbReference>
<evidence type="ECO:0000313" key="8">
    <source>
        <dbReference type="Proteomes" id="UP000199004"/>
    </source>
</evidence>
<proteinExistence type="predicted"/>
<comment type="subcellular location">
    <subcellularLocation>
        <location evidence="1">Cell envelope</location>
    </subcellularLocation>
</comment>
<dbReference type="Pfam" id="PF08534">
    <property type="entry name" value="Redoxin"/>
    <property type="match status" value="1"/>
</dbReference>
<keyword evidence="5" id="KW-0676">Redox-active center</keyword>
<evidence type="ECO:0000256" key="3">
    <source>
        <dbReference type="ARBA" id="ARBA00022968"/>
    </source>
</evidence>
<dbReference type="InterPro" id="IPR036249">
    <property type="entry name" value="Thioredoxin-like_sf"/>
</dbReference>
<evidence type="ECO:0000313" key="7">
    <source>
        <dbReference type="EMBL" id="SDN57397.1"/>
    </source>
</evidence>
<dbReference type="GO" id="GO:0030313">
    <property type="term" value="C:cell envelope"/>
    <property type="evidence" value="ECO:0007669"/>
    <property type="project" value="UniProtKB-SubCell"/>
</dbReference>
<dbReference type="InterPro" id="IPR013766">
    <property type="entry name" value="Thioredoxin_domain"/>
</dbReference>
<keyword evidence="8" id="KW-1185">Reference proteome</keyword>
<keyword evidence="3" id="KW-0812">Transmembrane</keyword>
<dbReference type="PROSITE" id="PS51352">
    <property type="entry name" value="THIOREDOXIN_2"/>
    <property type="match status" value="1"/>
</dbReference>